<organism evidence="7 8">
    <name type="scientific">Colletotrichum sublineola</name>
    <name type="common">Sorghum anthracnose fungus</name>
    <dbReference type="NCBI Taxonomy" id="1173701"/>
    <lineage>
        <taxon>Eukaryota</taxon>
        <taxon>Fungi</taxon>
        <taxon>Dikarya</taxon>
        <taxon>Ascomycota</taxon>
        <taxon>Pezizomycotina</taxon>
        <taxon>Sordariomycetes</taxon>
        <taxon>Hypocreomycetidae</taxon>
        <taxon>Glomerellales</taxon>
        <taxon>Glomerellaceae</taxon>
        <taxon>Colletotrichum</taxon>
        <taxon>Colletotrichum graminicola species complex</taxon>
    </lineage>
</organism>
<evidence type="ECO:0000313" key="8">
    <source>
        <dbReference type="Proteomes" id="UP000027238"/>
    </source>
</evidence>
<feature type="region of interest" description="Disordered" evidence="6">
    <location>
        <begin position="394"/>
        <end position="416"/>
    </location>
</feature>
<dbReference type="STRING" id="1173701.A0A066XCT6"/>
<feature type="compositionally biased region" description="Basic and acidic residues" evidence="6">
    <location>
        <begin position="7"/>
        <end position="16"/>
    </location>
</feature>
<dbReference type="GO" id="GO:0006741">
    <property type="term" value="P:NADP+ biosynthetic process"/>
    <property type="evidence" value="ECO:0007669"/>
    <property type="project" value="InterPro"/>
</dbReference>
<dbReference type="OMA" id="WDEDMCR"/>
<dbReference type="EMBL" id="JMSE01001191">
    <property type="protein sequence ID" value="KDN63830.1"/>
    <property type="molecule type" value="Genomic_DNA"/>
</dbReference>
<dbReference type="AlphaFoldDB" id="A0A066XCT6"/>
<evidence type="ECO:0000256" key="2">
    <source>
        <dbReference type="ARBA" id="ARBA00022679"/>
    </source>
</evidence>
<evidence type="ECO:0000313" key="7">
    <source>
        <dbReference type="EMBL" id="KDN63830.1"/>
    </source>
</evidence>
<dbReference type="FunFam" id="3.40.50.10330:FF:000029">
    <property type="entry name" value="NAD+ kinase, putative"/>
    <property type="match status" value="1"/>
</dbReference>
<feature type="compositionally biased region" description="Low complexity" evidence="6">
    <location>
        <begin position="87"/>
        <end position="104"/>
    </location>
</feature>
<dbReference type="OrthoDB" id="24581at2759"/>
<dbReference type="PANTHER" id="PTHR20275:SF11">
    <property type="entry name" value="KINASE, PUTATIVE (AFU_ORTHOLOGUE AFUA_5G12870)-RELATED"/>
    <property type="match status" value="1"/>
</dbReference>
<keyword evidence="3 7" id="KW-0418">Kinase</keyword>
<accession>A0A066XCT6</accession>
<dbReference type="SUPFAM" id="SSF111331">
    <property type="entry name" value="NAD kinase/diacylglycerol kinase-like"/>
    <property type="match status" value="1"/>
</dbReference>
<evidence type="ECO:0000256" key="3">
    <source>
        <dbReference type="ARBA" id="ARBA00022777"/>
    </source>
</evidence>
<dbReference type="Proteomes" id="UP000027238">
    <property type="component" value="Unassembled WGS sequence"/>
</dbReference>
<dbReference type="GO" id="GO:0003951">
    <property type="term" value="F:NAD+ kinase activity"/>
    <property type="evidence" value="ECO:0007669"/>
    <property type="project" value="InterPro"/>
</dbReference>
<keyword evidence="5" id="KW-0520">NAD</keyword>
<dbReference type="InterPro" id="IPR017437">
    <property type="entry name" value="ATP-NAD_kinase_PpnK-typ_C"/>
</dbReference>
<dbReference type="Gene3D" id="3.40.50.10330">
    <property type="entry name" value="Probable inorganic polyphosphate/atp-NAD kinase, domain 1"/>
    <property type="match status" value="1"/>
</dbReference>
<dbReference type="InterPro" id="IPR016064">
    <property type="entry name" value="NAD/diacylglycerol_kinase_sf"/>
</dbReference>
<evidence type="ECO:0000256" key="1">
    <source>
        <dbReference type="ARBA" id="ARBA00010995"/>
    </source>
</evidence>
<dbReference type="InterPro" id="IPR002504">
    <property type="entry name" value="NADK"/>
</dbReference>
<keyword evidence="8" id="KW-1185">Reference proteome</keyword>
<keyword evidence="2" id="KW-0808">Transferase</keyword>
<keyword evidence="4" id="KW-0521">NADP</keyword>
<dbReference type="InterPro" id="IPR017438">
    <property type="entry name" value="ATP-NAD_kinase_N"/>
</dbReference>
<evidence type="ECO:0000256" key="6">
    <source>
        <dbReference type="SAM" id="MobiDB-lite"/>
    </source>
</evidence>
<evidence type="ECO:0000256" key="4">
    <source>
        <dbReference type="ARBA" id="ARBA00022857"/>
    </source>
</evidence>
<name>A0A066XCT6_COLSU</name>
<dbReference type="HAMAP" id="MF_00361">
    <property type="entry name" value="NAD_kinase"/>
    <property type="match status" value="1"/>
</dbReference>
<dbReference type="Pfam" id="PF01513">
    <property type="entry name" value="NAD_kinase"/>
    <property type="match status" value="1"/>
</dbReference>
<dbReference type="Gene3D" id="2.60.200.30">
    <property type="entry name" value="Probable inorganic polyphosphate/atp-NAD kinase, domain 2"/>
    <property type="match status" value="1"/>
</dbReference>
<comment type="caution">
    <text evidence="7">The sequence shown here is derived from an EMBL/GenBank/DDBJ whole genome shotgun (WGS) entry which is preliminary data.</text>
</comment>
<dbReference type="HOGENOM" id="CLU_008831_1_1_1"/>
<dbReference type="GO" id="GO:0019674">
    <property type="term" value="P:NAD+ metabolic process"/>
    <property type="evidence" value="ECO:0007669"/>
    <property type="project" value="InterPro"/>
</dbReference>
<dbReference type="eggNOG" id="KOG2178">
    <property type="taxonomic scope" value="Eukaryota"/>
</dbReference>
<evidence type="ECO:0000256" key="5">
    <source>
        <dbReference type="ARBA" id="ARBA00023027"/>
    </source>
</evidence>
<dbReference type="FunFam" id="2.60.200.30:FF:000008">
    <property type="entry name" value="Putative NAD+ kinase"/>
    <property type="match status" value="1"/>
</dbReference>
<feature type="region of interest" description="Disordered" evidence="6">
    <location>
        <begin position="1"/>
        <end position="146"/>
    </location>
</feature>
<comment type="similarity">
    <text evidence="1">Belongs to the NAD kinase family.</text>
</comment>
<reference evidence="8" key="1">
    <citation type="journal article" date="2014" name="Genome Announc.">
        <title>Draft genome sequence of Colletotrichum sublineola, a destructive pathogen of cultivated sorghum.</title>
        <authorList>
            <person name="Baroncelli R."/>
            <person name="Sanz-Martin J.M."/>
            <person name="Rech G.E."/>
            <person name="Sukno S.A."/>
            <person name="Thon M.R."/>
        </authorList>
    </citation>
    <scope>NUCLEOTIDE SEQUENCE [LARGE SCALE GENOMIC DNA]</scope>
    <source>
        <strain evidence="8">TX430BB</strain>
    </source>
</reference>
<dbReference type="Pfam" id="PF20143">
    <property type="entry name" value="NAD_kinase_C"/>
    <property type="match status" value="1"/>
</dbReference>
<proteinExistence type="inferred from homology"/>
<sequence>MGAEVVSDEKEKRVGFENDEDAHSSGSDDDYQKAVEVTFDPGNPYRRKSSLVTSDVSRPLPRHPSKRTECIVHQFLESQRKARDAVASASNHGSRSNSASSTSKANDHYHHGHPTYESPSRQAGAKDVSEETGVSKTIDPKGRVDKQRASILATGSPEDSDIGQADKKSWRSEITKSASQVDLAQIDDENELHSRLLTKKQLSEMAWGVRELSRRLSSMRIRFRVKTIFLLTKIHDADLIIRTRELTKWLLSFDREVDYTVYLEEKFKDNKRFNASGMIEELSKEAIDAGQPQGKANHDAISKRLRYWDEDMCRNRPHMFDFVITLGGDGTVLYASWLFQRIVPPVLSFSLGSLGFLTKFDFEEHRTILENAFNKGVTVSLRLRFEGTIMRSQQRKKLADGEESSSSQDEDGPKPDLVEELVGEEREDEHTHKPDGTFEILNEIVVDRGPNPTMSYTEIFGDDEHFTSVLADGVCVSTPTGSTAYNLAAGGSLCHPENPVMLVTAICAHTLSFRPIILPDTIVLRIGVPYDSRTNSWASFDGRERMELFPGDYVTISASRYPFASVQAQGRRSEDWVNSISGKLGWNTRQKQKGYKEWDN</sequence>
<dbReference type="PANTHER" id="PTHR20275">
    <property type="entry name" value="NAD KINASE"/>
    <property type="match status" value="1"/>
</dbReference>
<gene>
    <name evidence="7" type="ORF">CSUB01_04350</name>
</gene>
<protein>
    <submittedName>
        <fullName evidence="7">Putative ATP-NAD kinase</fullName>
    </submittedName>
</protein>